<protein>
    <submittedName>
        <fullName evidence="1">ABC transporter</fullName>
    </submittedName>
</protein>
<dbReference type="STRING" id="157733.AB986_03005"/>
<comment type="caution">
    <text evidence="1">The sequence shown here is derived from an EMBL/GenBank/DDBJ whole genome shotgun (WGS) entry which is preliminary data.</text>
</comment>
<sequence>MIYIYNCYGGTHSSALAAAYHLNKLSSNSIPSKEEILNIDIFNKLKRSDMGRLIYHGEDEHGDKVYTLGRGGSKVLLPALNHLSVLFHDSFDMKEPVIFSNTSPTVPLSMTFGGMFARGLKMNWIGVPLLIIGAKQTHQNIVNLVRYTKSQRDVSTSTSVILENEQFK</sequence>
<proteinExistence type="predicted"/>
<reference evidence="1" key="1">
    <citation type="submission" date="2015-06" db="EMBL/GenBank/DDBJ databases">
        <authorList>
            <person name="Liu B."/>
            <person name="Wang J."/>
            <person name="Zhu Y."/>
            <person name="Liu G."/>
            <person name="Chen Q."/>
            <person name="Zheng C."/>
            <person name="Che J."/>
            <person name="Ge C."/>
            <person name="Shi H."/>
            <person name="Pan Z."/>
            <person name="Liu X."/>
        </authorList>
    </citation>
    <scope>NUCLEOTIDE SEQUENCE [LARGE SCALE GENOMIC DNA]</scope>
    <source>
        <strain evidence="1">DSM 16346</strain>
    </source>
</reference>
<evidence type="ECO:0000313" key="2">
    <source>
        <dbReference type="Proteomes" id="UP000035996"/>
    </source>
</evidence>
<name>A0A0J6FVB4_9BACL</name>
<organism evidence="1 2">
    <name type="scientific">Guptibacillus hwajinpoensis</name>
    <dbReference type="NCBI Taxonomy" id="208199"/>
    <lineage>
        <taxon>Bacteria</taxon>
        <taxon>Bacillati</taxon>
        <taxon>Bacillota</taxon>
        <taxon>Bacilli</taxon>
        <taxon>Bacillales</taxon>
        <taxon>Guptibacillaceae</taxon>
        <taxon>Guptibacillus</taxon>
    </lineage>
</organism>
<dbReference type="OrthoDB" id="1680616at2"/>
<dbReference type="EMBL" id="LELK01000001">
    <property type="protein sequence ID" value="KMM38297.1"/>
    <property type="molecule type" value="Genomic_DNA"/>
</dbReference>
<dbReference type="AlphaFoldDB" id="A0A0J6FVB4"/>
<dbReference type="InterPro" id="IPR021525">
    <property type="entry name" value="DUF3189"/>
</dbReference>
<dbReference type="RefSeq" id="WP_048309407.1">
    <property type="nucleotide sequence ID" value="NZ_CP119526.1"/>
</dbReference>
<dbReference type="Pfam" id="PF11385">
    <property type="entry name" value="DUF3189"/>
    <property type="match status" value="1"/>
</dbReference>
<evidence type="ECO:0000313" key="1">
    <source>
        <dbReference type="EMBL" id="KMM38297.1"/>
    </source>
</evidence>
<dbReference type="PATRIC" id="fig|157733.3.peg.2816"/>
<accession>A0A0J6FVB4</accession>
<dbReference type="Proteomes" id="UP000035996">
    <property type="component" value="Unassembled WGS sequence"/>
</dbReference>
<gene>
    <name evidence="1" type="ORF">AB986_03005</name>
</gene>
<keyword evidence="2" id="KW-1185">Reference proteome</keyword>